<dbReference type="AlphaFoldDB" id="A0A1I5TFS4"/>
<dbReference type="EMBL" id="FOXM01000006">
    <property type="protein sequence ID" value="SFP81875.1"/>
    <property type="molecule type" value="Genomic_DNA"/>
</dbReference>
<dbReference type="RefSeq" id="WP_092430547.1">
    <property type="nucleotide sequence ID" value="NZ_FOXM01000006.1"/>
</dbReference>
<evidence type="ECO:0000313" key="1">
    <source>
        <dbReference type="EMBL" id="SFP81875.1"/>
    </source>
</evidence>
<evidence type="ECO:0008006" key="3">
    <source>
        <dbReference type="Google" id="ProtNLM"/>
    </source>
</evidence>
<reference evidence="2" key="1">
    <citation type="submission" date="2016-10" db="EMBL/GenBank/DDBJ databases">
        <authorList>
            <person name="Varghese N."/>
            <person name="Submissions S."/>
        </authorList>
    </citation>
    <scope>NUCLEOTIDE SEQUENCE [LARGE SCALE GENOMIC DNA]</scope>
    <source>
        <strain evidence="2">JCM 18195</strain>
    </source>
</reference>
<organism evidence="1 2">
    <name type="scientific">Geopseudomonas sagittaria</name>
    <dbReference type="NCBI Taxonomy" id="1135990"/>
    <lineage>
        <taxon>Bacteria</taxon>
        <taxon>Pseudomonadati</taxon>
        <taxon>Pseudomonadota</taxon>
        <taxon>Gammaproteobacteria</taxon>
        <taxon>Pseudomonadales</taxon>
        <taxon>Pseudomonadaceae</taxon>
        <taxon>Geopseudomonas</taxon>
    </lineage>
</organism>
<sequence length="157" mass="17384">MYLDAKSSLSLFKVNLQFYFRVCDLMRENALRWGDAGSRSLDTCATELESAATRMLDASDWNTLGVVSSDLLWKAMQLQTQAVQHLAETTLANQTAFNSAAQEAVSNWQQASSAALKETSGAMPISTTLQDYLQDYLHLLTPLEPGGRRKPSARKPH</sequence>
<gene>
    <name evidence="1" type="ORF">SAMN05216229_10691</name>
</gene>
<dbReference type="Proteomes" id="UP000243084">
    <property type="component" value="Unassembled WGS sequence"/>
</dbReference>
<protein>
    <recommendedName>
        <fullName evidence="3">Phasin protein</fullName>
    </recommendedName>
</protein>
<accession>A0A1I5TFS4</accession>
<name>A0A1I5TFS4_9GAMM</name>
<proteinExistence type="predicted"/>
<evidence type="ECO:0000313" key="2">
    <source>
        <dbReference type="Proteomes" id="UP000243084"/>
    </source>
</evidence>
<keyword evidence="2" id="KW-1185">Reference proteome</keyword>
<dbReference type="OrthoDB" id="8266045at2"/>